<reference evidence="2 3" key="1">
    <citation type="submission" date="2016-10" db="EMBL/GenBank/DDBJ databases">
        <authorList>
            <person name="de Groot N.N."/>
        </authorList>
    </citation>
    <scope>NUCLEOTIDE SEQUENCE [LARGE SCALE GENOMIC DNA]</scope>
    <source>
        <strain evidence="2">1</strain>
    </source>
</reference>
<evidence type="ECO:0000313" key="2">
    <source>
        <dbReference type="EMBL" id="SCZ86615.1"/>
    </source>
</evidence>
<feature type="transmembrane region" description="Helical" evidence="1">
    <location>
        <begin position="7"/>
        <end position="28"/>
    </location>
</feature>
<organism evidence="2 3">
    <name type="scientific">Nitrosomonas mobilis</name>
    <dbReference type="NCBI Taxonomy" id="51642"/>
    <lineage>
        <taxon>Bacteria</taxon>
        <taxon>Pseudomonadati</taxon>
        <taxon>Pseudomonadota</taxon>
        <taxon>Betaproteobacteria</taxon>
        <taxon>Nitrosomonadales</taxon>
        <taxon>Nitrosomonadaceae</taxon>
        <taxon>Nitrosomonas</taxon>
    </lineage>
</organism>
<dbReference type="PANTHER" id="PTHR36443">
    <property type="entry name" value="BSR5223 PROTEIN"/>
    <property type="match status" value="1"/>
</dbReference>
<protein>
    <recommendedName>
        <fullName evidence="4">DUF2905 domain-containing protein</fullName>
    </recommendedName>
</protein>
<dbReference type="InterPro" id="IPR021320">
    <property type="entry name" value="DUF2905"/>
</dbReference>
<dbReference type="Proteomes" id="UP000198729">
    <property type="component" value="Unassembled WGS sequence"/>
</dbReference>
<evidence type="ECO:0000256" key="1">
    <source>
        <dbReference type="SAM" id="Phobius"/>
    </source>
</evidence>
<dbReference type="RefSeq" id="WP_218121111.1">
    <property type="nucleotide sequence ID" value="NZ_FMWO01000071.1"/>
</dbReference>
<dbReference type="AlphaFoldDB" id="A0A1G5SHC5"/>
<evidence type="ECO:0008006" key="4">
    <source>
        <dbReference type="Google" id="ProtNLM"/>
    </source>
</evidence>
<keyword evidence="1" id="KW-1133">Transmembrane helix</keyword>
<dbReference type="EMBL" id="FMWO01000071">
    <property type="protein sequence ID" value="SCZ86615.1"/>
    <property type="molecule type" value="Genomic_DNA"/>
</dbReference>
<dbReference type="Pfam" id="PF11146">
    <property type="entry name" value="DUF2905"/>
    <property type="match status" value="1"/>
</dbReference>
<dbReference type="STRING" id="51642.NSMM_610029"/>
<feature type="transmembrane region" description="Helical" evidence="1">
    <location>
        <begin position="48"/>
        <end position="69"/>
    </location>
</feature>
<evidence type="ECO:0000313" key="3">
    <source>
        <dbReference type="Proteomes" id="UP000198729"/>
    </source>
</evidence>
<dbReference type="PANTHER" id="PTHR36443:SF1">
    <property type="entry name" value="BSR5223 PROTEIN"/>
    <property type="match status" value="1"/>
</dbReference>
<keyword evidence="1" id="KW-0472">Membrane</keyword>
<keyword evidence="3" id="KW-1185">Reference proteome</keyword>
<keyword evidence="1" id="KW-0812">Transmembrane</keyword>
<name>A0A1G5SHC5_9PROT</name>
<proteinExistence type="predicted"/>
<gene>
    <name evidence="2" type="ORF">NSMM_610029</name>
</gene>
<accession>A0A1G5SHC5</accession>
<sequence length="71" mass="8054">MEQPGKWLMLAGATIVTLGFVLHFAPWLLNWFGKLPGDIRIETERSKVFIPITSMIVVSIVLSVIINLFRK</sequence>